<evidence type="ECO:0000256" key="3">
    <source>
        <dbReference type="ARBA" id="ARBA00022801"/>
    </source>
</evidence>
<comment type="similarity">
    <text evidence="1">Belongs to the glycosyl hydrolase 3 family.</text>
</comment>
<dbReference type="PROSITE" id="PS51820">
    <property type="entry name" value="PA14"/>
    <property type="match status" value="1"/>
</dbReference>
<dbReference type="InterPro" id="IPR001764">
    <property type="entry name" value="Glyco_hydro_3_N"/>
</dbReference>
<evidence type="ECO:0000313" key="6">
    <source>
        <dbReference type="Proteomes" id="UP000027661"/>
    </source>
</evidence>
<dbReference type="EMBL" id="JNHM01000031">
    <property type="protein sequence ID" value="KDS53192.1"/>
    <property type="molecule type" value="Genomic_DNA"/>
</dbReference>
<dbReference type="PROSITE" id="PS51257">
    <property type="entry name" value="PROKAR_LIPOPROTEIN"/>
    <property type="match status" value="1"/>
</dbReference>
<evidence type="ECO:0000259" key="4">
    <source>
        <dbReference type="PROSITE" id="PS51820"/>
    </source>
</evidence>
<keyword evidence="3 5" id="KW-0378">Hydrolase</keyword>
<dbReference type="AlphaFoldDB" id="A0A069SNG1"/>
<dbReference type="RefSeq" id="WP_032952930.1">
    <property type="nucleotide sequence ID" value="NZ_JNHM01000031.1"/>
</dbReference>
<dbReference type="PANTHER" id="PTHR42721:SF3">
    <property type="entry name" value="BETA-D-XYLOSIDASE 5-RELATED"/>
    <property type="match status" value="1"/>
</dbReference>
<dbReference type="SUPFAM" id="SSF51445">
    <property type="entry name" value="(Trans)glycosidases"/>
    <property type="match status" value="1"/>
</dbReference>
<dbReference type="InterPro" id="IPR036962">
    <property type="entry name" value="Glyco_hydro_3_N_sf"/>
</dbReference>
<protein>
    <submittedName>
        <fullName evidence="5">Glycosyl hydrolase family 3 C-terminal domain protein</fullName>
    </submittedName>
</protein>
<dbReference type="Gene3D" id="3.40.50.1700">
    <property type="entry name" value="Glycoside hydrolase family 3 C-terminal domain"/>
    <property type="match status" value="2"/>
</dbReference>
<dbReference type="InterPro" id="IPR036881">
    <property type="entry name" value="Glyco_hydro_3_C_sf"/>
</dbReference>
<dbReference type="InterPro" id="IPR037524">
    <property type="entry name" value="PA14/GLEYA"/>
</dbReference>
<dbReference type="NCBIfam" id="NF041776">
    <property type="entry name" value="xylosidase_Xyl3A"/>
    <property type="match status" value="1"/>
</dbReference>
<dbReference type="SMART" id="SM00758">
    <property type="entry name" value="PA14"/>
    <property type="match status" value="1"/>
</dbReference>
<sequence>MRNKILYLFASLVMLSGCNNQPAYKDSSLSPEERAEDLLQQLTLEEKVALMMDNSKPVERLGIKPYNWWNEALHGVARSGLATVFPQPIGMAASFEPDAIHTIYTAVSDEARAKNAAYSAAGSYERYQGLTMWTPTVNIYRDPRWGRGIETYGEDPYLTSVMGVNVVKGLQCMDANQKYDKIHACAKHFAVHSGPEWNRHEFNAENIKPRDLHETYLVPFEALVKEAKVKEVMCAYNRLEGDPCCGSDRLLMQILRQDWGYDGIVLSDCGAIDDFYREKGHKTHPDAESASAAAVLSGTDLECGSSYKALVESAKKGLISEKDIDVSVKRLLKARFELGEMDDPDKVEWTKIPYSVVCSAEHDSLSLDIARKSMTLLLNKNNILPLKRGGQTIAVMGPNANDSVMQWGNYNGTPKHTITLLEGIRSAMGENDKLIYEQGCSWVERSLIRSVFSQCTSKEGPGFSAHYWNNKEYEGNAVATAQLTTPFRLCTSGATVFAPGVNLTDFSAVYQSVFTPQETGEVIFNFYSCGATQLLINGEEVKKFTNKHGGRGQAYAMYAEAGKPYDIEIRFQYFSGDAQLNFDLGFKEEVNIKNTVAKVKDADVVIFAGGISPSLEGEEMGVNLPGFRKGDRTDIELPAVQRELIKALCDAGKKVIFVNFSGSPIAMEPETKYCQAILQAWYPGQSGGKAAAEVLFGDYNPAGRLPVTFYRNITQLPDFEDYNMTGRTYRYFKGDPLFPFGYGLSYTTFNYGNIKLEQTIKVGETAKIIVPVTNTGNRDGEEVVQVYLKKQEDAEGPAKTLRAFKRVQIPAGKTVNVELELTPKQLEWWDAQTNTMRTIAGNFDIMVGGNSKDAELQVKTLTLQ</sequence>
<dbReference type="GO" id="GO:0031222">
    <property type="term" value="P:arabinan catabolic process"/>
    <property type="evidence" value="ECO:0007669"/>
    <property type="project" value="TreeGrafter"/>
</dbReference>
<name>A0A069SNG1_PHOVU</name>
<dbReference type="PATRIC" id="fig|1339352.3.peg.2402"/>
<dbReference type="Pfam" id="PF07691">
    <property type="entry name" value="PA14"/>
    <property type="match status" value="1"/>
</dbReference>
<evidence type="ECO:0000256" key="1">
    <source>
        <dbReference type="ARBA" id="ARBA00005336"/>
    </source>
</evidence>
<dbReference type="Pfam" id="PF14310">
    <property type="entry name" value="Fn3-like"/>
    <property type="match status" value="1"/>
</dbReference>
<reference evidence="5 6" key="1">
    <citation type="submission" date="2014-04" db="EMBL/GenBank/DDBJ databases">
        <authorList>
            <person name="Sears C."/>
            <person name="Carroll K."/>
            <person name="Sack B.R."/>
            <person name="Qadri F."/>
            <person name="Myers L.L."/>
            <person name="Chung G.-T."/>
            <person name="Escheverria P."/>
            <person name="Fraser C.M."/>
            <person name="Sadzewicz L."/>
            <person name="Shefchek K.A."/>
            <person name="Tallon L."/>
            <person name="Das S.P."/>
            <person name="Daugherty S."/>
            <person name="Mongodin E.F."/>
        </authorList>
    </citation>
    <scope>NUCLEOTIDE SEQUENCE [LARGE SCALE GENOMIC DNA]</scope>
    <source>
        <strain evidence="5 6">3975 RP4</strain>
    </source>
</reference>
<dbReference type="InterPro" id="IPR013783">
    <property type="entry name" value="Ig-like_fold"/>
</dbReference>
<dbReference type="GO" id="GO:0046556">
    <property type="term" value="F:alpha-L-arabinofuranosidase activity"/>
    <property type="evidence" value="ECO:0007669"/>
    <property type="project" value="TreeGrafter"/>
</dbReference>
<keyword evidence="2" id="KW-0732">Signal</keyword>
<dbReference type="InterPro" id="IPR017853">
    <property type="entry name" value="GH"/>
</dbReference>
<evidence type="ECO:0000313" key="5">
    <source>
        <dbReference type="EMBL" id="KDS53192.1"/>
    </source>
</evidence>
<dbReference type="GO" id="GO:0045493">
    <property type="term" value="P:xylan catabolic process"/>
    <property type="evidence" value="ECO:0007669"/>
    <property type="project" value="InterPro"/>
</dbReference>
<feature type="domain" description="PA14" evidence="4">
    <location>
        <begin position="458"/>
        <end position="600"/>
    </location>
</feature>
<dbReference type="InterPro" id="IPR002772">
    <property type="entry name" value="Glyco_hydro_3_C"/>
</dbReference>
<comment type="caution">
    <text evidence="5">The sequence shown here is derived from an EMBL/GenBank/DDBJ whole genome shotgun (WGS) entry which is preliminary data.</text>
</comment>
<proteinExistence type="inferred from homology"/>
<accession>A0A069SNG1</accession>
<dbReference type="GO" id="GO:0009044">
    <property type="term" value="F:xylan 1,4-beta-xylosidase activity"/>
    <property type="evidence" value="ECO:0007669"/>
    <property type="project" value="InterPro"/>
</dbReference>
<dbReference type="Gene3D" id="2.60.40.10">
    <property type="entry name" value="Immunoglobulins"/>
    <property type="match status" value="1"/>
</dbReference>
<dbReference type="Proteomes" id="UP000027661">
    <property type="component" value="Unassembled WGS sequence"/>
</dbReference>
<dbReference type="PRINTS" id="PR00133">
    <property type="entry name" value="GLHYDRLASE3"/>
</dbReference>
<dbReference type="InterPro" id="IPR044993">
    <property type="entry name" value="BXL"/>
</dbReference>
<dbReference type="SMART" id="SM01217">
    <property type="entry name" value="Fn3_like"/>
    <property type="match status" value="1"/>
</dbReference>
<dbReference type="InterPro" id="IPR054850">
    <property type="entry name" value="Xylosidase_Xyl3A"/>
</dbReference>
<dbReference type="SUPFAM" id="SSF52279">
    <property type="entry name" value="Beta-D-glucan exohydrolase, C-terminal domain"/>
    <property type="match status" value="1"/>
</dbReference>
<dbReference type="InterPro" id="IPR026891">
    <property type="entry name" value="Fn3-like"/>
</dbReference>
<dbReference type="InterPro" id="IPR011658">
    <property type="entry name" value="PA14_dom"/>
</dbReference>
<organism evidence="5 6">
    <name type="scientific">Phocaeicola vulgatus str. 3975 RP4</name>
    <dbReference type="NCBI Taxonomy" id="1339352"/>
    <lineage>
        <taxon>Bacteria</taxon>
        <taxon>Pseudomonadati</taxon>
        <taxon>Bacteroidota</taxon>
        <taxon>Bacteroidia</taxon>
        <taxon>Bacteroidales</taxon>
        <taxon>Bacteroidaceae</taxon>
        <taxon>Phocaeicola</taxon>
    </lineage>
</organism>
<gene>
    <name evidence="5" type="ORF">M099_2502</name>
</gene>
<evidence type="ECO:0000256" key="2">
    <source>
        <dbReference type="ARBA" id="ARBA00022729"/>
    </source>
</evidence>
<dbReference type="Pfam" id="PF01915">
    <property type="entry name" value="Glyco_hydro_3_C"/>
    <property type="match status" value="1"/>
</dbReference>
<dbReference type="Pfam" id="PF00933">
    <property type="entry name" value="Glyco_hydro_3"/>
    <property type="match status" value="1"/>
</dbReference>
<dbReference type="Gene3D" id="3.20.20.300">
    <property type="entry name" value="Glycoside hydrolase, family 3, N-terminal domain"/>
    <property type="match status" value="1"/>
</dbReference>
<dbReference type="PANTHER" id="PTHR42721">
    <property type="entry name" value="SUGAR HYDROLASE-RELATED"/>
    <property type="match status" value="1"/>
</dbReference>